<dbReference type="OrthoDB" id="10496108at2759"/>
<accession>A0A9P8I8T8</accession>
<feature type="compositionally biased region" description="Polar residues" evidence="1">
    <location>
        <begin position="47"/>
        <end position="60"/>
    </location>
</feature>
<name>A0A9P8I8T8_9PEZI</name>
<dbReference type="EMBL" id="JAGHQL010000096">
    <property type="protein sequence ID" value="KAH0538794.1"/>
    <property type="molecule type" value="Genomic_DNA"/>
</dbReference>
<organism evidence="2 3">
    <name type="scientific">Glutinoglossum americanum</name>
    <dbReference type="NCBI Taxonomy" id="1670608"/>
    <lineage>
        <taxon>Eukaryota</taxon>
        <taxon>Fungi</taxon>
        <taxon>Dikarya</taxon>
        <taxon>Ascomycota</taxon>
        <taxon>Pezizomycotina</taxon>
        <taxon>Geoglossomycetes</taxon>
        <taxon>Geoglossales</taxon>
        <taxon>Geoglossaceae</taxon>
        <taxon>Glutinoglossum</taxon>
    </lineage>
</organism>
<feature type="region of interest" description="Disordered" evidence="1">
    <location>
        <begin position="136"/>
        <end position="172"/>
    </location>
</feature>
<dbReference type="AlphaFoldDB" id="A0A9P8I8T8"/>
<feature type="compositionally biased region" description="Basic and acidic residues" evidence="1">
    <location>
        <begin position="103"/>
        <end position="123"/>
    </location>
</feature>
<comment type="caution">
    <text evidence="2">The sequence shown here is derived from an EMBL/GenBank/DDBJ whole genome shotgun (WGS) entry which is preliminary data.</text>
</comment>
<sequence>MSLSPETYPTSYPNPRARDNPNVRQSGSAAATRKIIDDSLKVDPSDYSLTSARPSPTPSLRNLDLFNGGGPQNSYPTNYDGGGRRGSEGTMSSYKQALADAGRGGEEFLPRLSDRKQSWSEQDMKRVMHERSLGAEVKKMQGFSSESASTYGDGAGGEKTIRGPSAERGVVA</sequence>
<evidence type="ECO:0000313" key="3">
    <source>
        <dbReference type="Proteomes" id="UP000698800"/>
    </source>
</evidence>
<gene>
    <name evidence="2" type="ORF">FGG08_004626</name>
</gene>
<protein>
    <submittedName>
        <fullName evidence="2">Uncharacterized protein</fullName>
    </submittedName>
</protein>
<evidence type="ECO:0000256" key="1">
    <source>
        <dbReference type="SAM" id="MobiDB-lite"/>
    </source>
</evidence>
<keyword evidence="3" id="KW-1185">Reference proteome</keyword>
<feature type="compositionally biased region" description="Polar residues" evidence="1">
    <location>
        <begin position="1"/>
        <end position="13"/>
    </location>
</feature>
<dbReference type="Proteomes" id="UP000698800">
    <property type="component" value="Unassembled WGS sequence"/>
</dbReference>
<feature type="compositionally biased region" description="Basic and acidic residues" evidence="1">
    <location>
        <begin position="34"/>
        <end position="44"/>
    </location>
</feature>
<evidence type="ECO:0000313" key="2">
    <source>
        <dbReference type="EMBL" id="KAH0538794.1"/>
    </source>
</evidence>
<feature type="region of interest" description="Disordered" evidence="1">
    <location>
        <begin position="1"/>
        <end position="123"/>
    </location>
</feature>
<proteinExistence type="predicted"/>
<reference evidence="2" key="1">
    <citation type="submission" date="2021-03" db="EMBL/GenBank/DDBJ databases">
        <title>Comparative genomics and phylogenomic investigation of the class Geoglossomycetes provide insights into ecological specialization and systematics.</title>
        <authorList>
            <person name="Melie T."/>
            <person name="Pirro S."/>
            <person name="Miller A.N."/>
            <person name="Quandt A."/>
        </authorList>
    </citation>
    <scope>NUCLEOTIDE SEQUENCE</scope>
    <source>
        <strain evidence="2">GBOQ0MN5Z8</strain>
    </source>
</reference>